<evidence type="ECO:0000313" key="2">
    <source>
        <dbReference type="EMBL" id="GKV30560.1"/>
    </source>
</evidence>
<name>A0AAV5L0C0_9ROSI</name>
<dbReference type="AlphaFoldDB" id="A0AAV5L0C0"/>
<keyword evidence="3" id="KW-1185">Reference proteome</keyword>
<evidence type="ECO:0008006" key="4">
    <source>
        <dbReference type="Google" id="ProtNLM"/>
    </source>
</evidence>
<protein>
    <recommendedName>
        <fullName evidence="4">Secreted protein</fullName>
    </recommendedName>
</protein>
<evidence type="ECO:0000313" key="3">
    <source>
        <dbReference type="Proteomes" id="UP001054252"/>
    </source>
</evidence>
<comment type="caution">
    <text evidence="2">The sequence shown here is derived from an EMBL/GenBank/DDBJ whole genome shotgun (WGS) entry which is preliminary data.</text>
</comment>
<gene>
    <name evidence="2" type="ORF">SLEP1_g39361</name>
</gene>
<reference evidence="2 3" key="1">
    <citation type="journal article" date="2021" name="Commun. Biol.">
        <title>The genome of Shorea leprosula (Dipterocarpaceae) highlights the ecological relevance of drought in aseasonal tropical rainforests.</title>
        <authorList>
            <person name="Ng K.K.S."/>
            <person name="Kobayashi M.J."/>
            <person name="Fawcett J.A."/>
            <person name="Hatakeyama M."/>
            <person name="Paape T."/>
            <person name="Ng C.H."/>
            <person name="Ang C.C."/>
            <person name="Tnah L.H."/>
            <person name="Lee C.T."/>
            <person name="Nishiyama T."/>
            <person name="Sese J."/>
            <person name="O'Brien M.J."/>
            <person name="Copetti D."/>
            <person name="Mohd Noor M.I."/>
            <person name="Ong R.C."/>
            <person name="Putra M."/>
            <person name="Sireger I.Z."/>
            <person name="Indrioko S."/>
            <person name="Kosugi Y."/>
            <person name="Izuno A."/>
            <person name="Isagi Y."/>
            <person name="Lee S.L."/>
            <person name="Shimizu K.K."/>
        </authorList>
    </citation>
    <scope>NUCLEOTIDE SEQUENCE [LARGE SCALE GENOMIC DNA]</scope>
    <source>
        <strain evidence="2">214</strain>
    </source>
</reference>
<dbReference type="EMBL" id="BPVZ01000087">
    <property type="protein sequence ID" value="GKV30560.1"/>
    <property type="molecule type" value="Genomic_DNA"/>
</dbReference>
<sequence>MICSAATHESTLLFTNPSTLLLLTLLAAAHEPFCSAVTESHLLFRLEFDIWWGMGTEGKSCPLSKISAGIPVPVNRGDRDGEVVPGPAGPVAIPTSDLDSFSLLNSSQAHSSLVSS</sequence>
<organism evidence="2 3">
    <name type="scientific">Rubroshorea leprosula</name>
    <dbReference type="NCBI Taxonomy" id="152421"/>
    <lineage>
        <taxon>Eukaryota</taxon>
        <taxon>Viridiplantae</taxon>
        <taxon>Streptophyta</taxon>
        <taxon>Embryophyta</taxon>
        <taxon>Tracheophyta</taxon>
        <taxon>Spermatophyta</taxon>
        <taxon>Magnoliopsida</taxon>
        <taxon>eudicotyledons</taxon>
        <taxon>Gunneridae</taxon>
        <taxon>Pentapetalae</taxon>
        <taxon>rosids</taxon>
        <taxon>malvids</taxon>
        <taxon>Malvales</taxon>
        <taxon>Dipterocarpaceae</taxon>
        <taxon>Rubroshorea</taxon>
    </lineage>
</organism>
<evidence type="ECO:0000256" key="1">
    <source>
        <dbReference type="SAM" id="SignalP"/>
    </source>
</evidence>
<feature type="chain" id="PRO_5043652393" description="Secreted protein" evidence="1">
    <location>
        <begin position="30"/>
        <end position="116"/>
    </location>
</feature>
<accession>A0AAV5L0C0</accession>
<feature type="signal peptide" evidence="1">
    <location>
        <begin position="1"/>
        <end position="29"/>
    </location>
</feature>
<keyword evidence="1" id="KW-0732">Signal</keyword>
<proteinExistence type="predicted"/>
<dbReference type="Proteomes" id="UP001054252">
    <property type="component" value="Unassembled WGS sequence"/>
</dbReference>